<feature type="compositionally biased region" description="Basic and acidic residues" evidence="1">
    <location>
        <begin position="104"/>
        <end position="117"/>
    </location>
</feature>
<comment type="caution">
    <text evidence="2">The sequence shown here is derived from an EMBL/GenBank/DDBJ whole genome shotgun (WGS) entry which is preliminary data.</text>
</comment>
<feature type="compositionally biased region" description="Polar residues" evidence="1">
    <location>
        <begin position="43"/>
        <end position="54"/>
    </location>
</feature>
<reference evidence="2" key="1">
    <citation type="submission" date="2023-03" db="EMBL/GenBank/DDBJ databases">
        <title>Massive genome expansion in bonnet fungi (Mycena s.s.) driven by repeated elements and novel gene families across ecological guilds.</title>
        <authorList>
            <consortium name="Lawrence Berkeley National Laboratory"/>
            <person name="Harder C.B."/>
            <person name="Miyauchi S."/>
            <person name="Viragh M."/>
            <person name="Kuo A."/>
            <person name="Thoen E."/>
            <person name="Andreopoulos B."/>
            <person name="Lu D."/>
            <person name="Skrede I."/>
            <person name="Drula E."/>
            <person name="Henrissat B."/>
            <person name="Morin E."/>
            <person name="Kohler A."/>
            <person name="Barry K."/>
            <person name="LaButti K."/>
            <person name="Morin E."/>
            <person name="Salamov A."/>
            <person name="Lipzen A."/>
            <person name="Mereny Z."/>
            <person name="Hegedus B."/>
            <person name="Baldrian P."/>
            <person name="Stursova M."/>
            <person name="Weitz H."/>
            <person name="Taylor A."/>
            <person name="Grigoriev I.V."/>
            <person name="Nagy L.G."/>
            <person name="Martin F."/>
            <person name="Kauserud H."/>
        </authorList>
    </citation>
    <scope>NUCLEOTIDE SEQUENCE</scope>
    <source>
        <strain evidence="2">CBHHK002</strain>
    </source>
</reference>
<dbReference type="AlphaFoldDB" id="A0AAD7ATG3"/>
<sequence length="126" mass="14354">MSPGPFLWLIVGAGIGSWWTAHKRFDRDSHFRRSHPTMIANPSEKTPFNSSDPGNYQAPYDGWDHERARVREFSRTAEDTVTQLSEATLDTILQATEALKAKMAEHRAMREEERRVEGGNTSPRLV</sequence>
<gene>
    <name evidence="2" type="ORF">DFH08DRAFT_836741</name>
</gene>
<name>A0AAD7ATG3_9AGAR</name>
<feature type="region of interest" description="Disordered" evidence="1">
    <location>
        <begin position="34"/>
        <end position="61"/>
    </location>
</feature>
<keyword evidence="3" id="KW-1185">Reference proteome</keyword>
<evidence type="ECO:0000256" key="1">
    <source>
        <dbReference type="SAM" id="MobiDB-lite"/>
    </source>
</evidence>
<evidence type="ECO:0000313" key="2">
    <source>
        <dbReference type="EMBL" id="KAJ7367180.1"/>
    </source>
</evidence>
<dbReference type="Proteomes" id="UP001218218">
    <property type="component" value="Unassembled WGS sequence"/>
</dbReference>
<organism evidence="2 3">
    <name type="scientific">Mycena albidolilacea</name>
    <dbReference type="NCBI Taxonomy" id="1033008"/>
    <lineage>
        <taxon>Eukaryota</taxon>
        <taxon>Fungi</taxon>
        <taxon>Dikarya</taxon>
        <taxon>Basidiomycota</taxon>
        <taxon>Agaricomycotina</taxon>
        <taxon>Agaricomycetes</taxon>
        <taxon>Agaricomycetidae</taxon>
        <taxon>Agaricales</taxon>
        <taxon>Marasmiineae</taxon>
        <taxon>Mycenaceae</taxon>
        <taxon>Mycena</taxon>
    </lineage>
</organism>
<accession>A0AAD7ATG3</accession>
<protein>
    <submittedName>
        <fullName evidence="2">Uncharacterized protein</fullName>
    </submittedName>
</protein>
<dbReference type="EMBL" id="JARIHO010000002">
    <property type="protein sequence ID" value="KAJ7367180.1"/>
    <property type="molecule type" value="Genomic_DNA"/>
</dbReference>
<evidence type="ECO:0000313" key="3">
    <source>
        <dbReference type="Proteomes" id="UP001218218"/>
    </source>
</evidence>
<feature type="region of interest" description="Disordered" evidence="1">
    <location>
        <begin position="104"/>
        <end position="126"/>
    </location>
</feature>
<proteinExistence type="predicted"/>